<feature type="coiled-coil region" evidence="1">
    <location>
        <begin position="57"/>
        <end position="84"/>
    </location>
</feature>
<dbReference type="EMBL" id="KY827394">
    <property type="protein sequence ID" value="ASA40119.1"/>
    <property type="molecule type" value="Genomic_DNA"/>
</dbReference>
<evidence type="ECO:0000313" key="3">
    <source>
        <dbReference type="Proteomes" id="UP000297064"/>
    </source>
</evidence>
<keyword evidence="1" id="KW-0175">Coiled coil</keyword>
<keyword evidence="3" id="KW-1185">Reference proteome</keyword>
<protein>
    <submittedName>
        <fullName evidence="2">ORF2</fullName>
    </submittedName>
</protein>
<sequence>MSAASAKGKVSYTEALEATQGIEGAACGFTVPSEFKSSASVANAAIIKQNNTLIYLLVSLHEKVDSLEERVKKLERLNVSITKEVTDDLVSKLGTLKLGGRPPAVRGKLLVNEDPLLILKREQEKLLK</sequence>
<accession>A0A1Z2R8T7</accession>
<name>A0A1Z2R8T7_9VIRU</name>
<evidence type="ECO:0000256" key="1">
    <source>
        <dbReference type="SAM" id="Coils"/>
    </source>
</evidence>
<evidence type="ECO:0000313" key="2">
    <source>
        <dbReference type="EMBL" id="ASA40119.1"/>
    </source>
</evidence>
<organism evidence="2 3">
    <name type="scientific">Dioscorea bacilliform ES virus</name>
    <dbReference type="NCBI Taxonomy" id="2560408"/>
    <lineage>
        <taxon>Viruses</taxon>
        <taxon>Riboviria</taxon>
        <taxon>Pararnavirae</taxon>
        <taxon>Artverviricota</taxon>
        <taxon>Revtraviricetes</taxon>
        <taxon>Ortervirales</taxon>
        <taxon>Caulimoviridae</taxon>
        <taxon>Badnavirus</taxon>
        <taxon>Badnavirus gammadioscoreae</taxon>
    </lineage>
</organism>
<proteinExistence type="predicted"/>
<reference evidence="2 3" key="1">
    <citation type="journal article" date="2017" name="Virus Res.">
        <title>Characterization of badnaviruses infecting Dioscorea spp. in the Pacific reveals two putative novel species and the first report of dioscorea bacilliform RT virus 2.</title>
        <authorList>
            <person name="Sukal A."/>
            <person name="Kidanemariam D."/>
            <person name="Dale J."/>
            <person name="James A."/>
            <person name="Harding R."/>
        </authorList>
    </citation>
    <scope>NUCLEOTIDE SEQUENCE [LARGE SCALE GENOMIC DNA]</scope>
    <source>
        <strain evidence="2">FJ14</strain>
    </source>
</reference>
<dbReference type="Proteomes" id="UP000297064">
    <property type="component" value="Segment"/>
</dbReference>